<dbReference type="Pfam" id="PF02738">
    <property type="entry name" value="MoCoBD_1"/>
    <property type="match status" value="1"/>
</dbReference>
<feature type="domain" description="Aldehyde oxidase/xanthine dehydrogenase a/b hammerhead" evidence="1">
    <location>
        <begin position="219"/>
        <end position="297"/>
    </location>
</feature>
<dbReference type="InterPro" id="IPR037165">
    <property type="entry name" value="AldOxase/xan_DH_Mopterin-bd_sf"/>
</dbReference>
<dbReference type="PROSITE" id="PS51318">
    <property type="entry name" value="TAT"/>
    <property type="match status" value="1"/>
</dbReference>
<evidence type="ECO:0000259" key="1">
    <source>
        <dbReference type="SMART" id="SM01008"/>
    </source>
</evidence>
<proteinExistence type="predicted"/>
<dbReference type="EMBL" id="FZOT01000016">
    <property type="protein sequence ID" value="SNT18170.1"/>
    <property type="molecule type" value="Genomic_DNA"/>
</dbReference>
<organism evidence="2 3">
    <name type="scientific">Noviherbaspirillum humi</name>
    <dbReference type="NCBI Taxonomy" id="1688639"/>
    <lineage>
        <taxon>Bacteria</taxon>
        <taxon>Pseudomonadati</taxon>
        <taxon>Pseudomonadota</taxon>
        <taxon>Betaproteobacteria</taxon>
        <taxon>Burkholderiales</taxon>
        <taxon>Oxalobacteraceae</taxon>
        <taxon>Noviherbaspirillum</taxon>
    </lineage>
</organism>
<dbReference type="PANTHER" id="PTHR47495:SF1">
    <property type="entry name" value="BLL3820 PROTEIN"/>
    <property type="match status" value="1"/>
</dbReference>
<dbReference type="InterPro" id="IPR000674">
    <property type="entry name" value="Ald_Oxase/Xan_DH_a/b"/>
</dbReference>
<dbReference type="SUPFAM" id="SSF56003">
    <property type="entry name" value="Molybdenum cofactor-binding domain"/>
    <property type="match status" value="2"/>
</dbReference>
<dbReference type="RefSeq" id="WP_089400915.1">
    <property type="nucleotide sequence ID" value="NZ_FZOT01000016.1"/>
</dbReference>
<dbReference type="PANTHER" id="PTHR47495">
    <property type="entry name" value="ALDEHYDE DEHYDROGENASE"/>
    <property type="match status" value="1"/>
</dbReference>
<protein>
    <submittedName>
        <fullName evidence="2">CO or xanthine dehydrogenase, Mo-binding subunit</fullName>
    </submittedName>
</protein>
<dbReference type="Gene3D" id="3.90.1170.50">
    <property type="entry name" value="Aldehyde oxidase/xanthine dehydrogenase, a/b hammerhead"/>
    <property type="match status" value="1"/>
</dbReference>
<reference evidence="2 3" key="1">
    <citation type="submission" date="2017-06" db="EMBL/GenBank/DDBJ databases">
        <authorList>
            <person name="Kim H.J."/>
            <person name="Triplett B.A."/>
        </authorList>
    </citation>
    <scope>NUCLEOTIDE SEQUENCE [LARGE SCALE GENOMIC DNA]</scope>
    <source>
        <strain evidence="2 3">U15</strain>
    </source>
</reference>
<dbReference type="Pfam" id="PF20256">
    <property type="entry name" value="MoCoBD_2"/>
    <property type="match status" value="2"/>
</dbReference>
<dbReference type="InterPro" id="IPR046867">
    <property type="entry name" value="AldOxase/xan_DH_MoCoBD2"/>
</dbReference>
<accession>A0A239KJJ9</accession>
<dbReference type="InterPro" id="IPR012368">
    <property type="entry name" value="OxRdtase_Mopterin-bd_su_IorB"/>
</dbReference>
<dbReference type="Gene3D" id="3.30.365.10">
    <property type="entry name" value="Aldehyde oxidase/xanthine dehydrogenase, molybdopterin binding domain"/>
    <property type="match status" value="4"/>
</dbReference>
<dbReference type="PIRSF" id="PIRSF036389">
    <property type="entry name" value="IOR_B"/>
    <property type="match status" value="1"/>
</dbReference>
<evidence type="ECO:0000313" key="3">
    <source>
        <dbReference type="Proteomes" id="UP000198284"/>
    </source>
</evidence>
<dbReference type="InterPro" id="IPR052516">
    <property type="entry name" value="N-heterocyclic_Hydroxylase"/>
</dbReference>
<dbReference type="GO" id="GO:0016491">
    <property type="term" value="F:oxidoreductase activity"/>
    <property type="evidence" value="ECO:0007669"/>
    <property type="project" value="InterPro"/>
</dbReference>
<dbReference type="InterPro" id="IPR006311">
    <property type="entry name" value="TAT_signal"/>
</dbReference>
<dbReference type="SMART" id="SM01008">
    <property type="entry name" value="Ald_Xan_dh_C"/>
    <property type="match status" value="1"/>
</dbReference>
<name>A0A239KJJ9_9BURK</name>
<keyword evidence="3" id="KW-1185">Reference proteome</keyword>
<dbReference type="OrthoDB" id="6073217at2"/>
<gene>
    <name evidence="2" type="ORF">SAMN06265795_11627</name>
</gene>
<evidence type="ECO:0000313" key="2">
    <source>
        <dbReference type="EMBL" id="SNT18170.1"/>
    </source>
</evidence>
<dbReference type="AlphaFoldDB" id="A0A239KJJ9"/>
<sequence>MTKNTDLHDASLDLARRGFLKGGGALVVSFALAPAAFLKPSEAAAANAPGKPKSVAADEVPGFLAIDEKGMVTVYSGKVDLGTGVRTALMQIVAEELDTPFDRIRLIEGDTMLTPDQGTSSGSLSIQIGGMQIRQAAATAREALKARGAQALGVAPEAVRTADGKVVAAEGGRSLGYGELVAAAPLAMKVDAKAPLKDPATYTVVGKPVRRVDIPAKVTGEFTYMHDFRLPGMLHARVIRPAGIKSELLSFDDGAARKVKGFVQTVRKGNFLAVVAKSEWAAVKASRLVEARWSDWKGLPDKAKVFEHMRQTRIVNDEQLQKAGDADAALASAGKTLSADYHFAVHTHGSIGPSCSVADYRDGKMTVWTASQGAHNLRRQVAAMLSMKPDDVRCIYLDGSGCYGRNGHEDASGDAALIAREIGKPVRVQWMRHEEHGWDPKAVPTSLAVAGGLDAEGRLVAWKVESWLPVKPKESLVPLVAADHAGLPMDPASPGNIHQGMAIPYAVPNIRATAHWVESTPFRPSWIRTPGRMQNNFAVESFFDEMAHAAGVDPFEARMRNLTDPRGLELLQRLKEAVGWQPSAPRAKMQGNIARGRGVAYVKYEMVRTYVGAVADVEVNLDTGAIRVAKFTVAHDCGQVINPDGLKSQIDGNVIQTVSRTLVEDLQWDASNVTSLDWGSYPILRMPEVPKIDYVIIDRPNEKPWGAGEPSAAVIPAAIGNAVFDAIGVRLREVPFTPERVKAALRAAGMAGVKAA</sequence>
<dbReference type="InterPro" id="IPR008274">
    <property type="entry name" value="AldOxase/xan_DH_MoCoBD1"/>
</dbReference>
<dbReference type="Proteomes" id="UP000198284">
    <property type="component" value="Unassembled WGS sequence"/>
</dbReference>